<sequence>MFVNAPTTQEKILEWGKG</sequence>
<gene>
    <name evidence="1" type="ORF">SPLIT_LOCUS13209</name>
</gene>
<dbReference type="AlphaFoldDB" id="A0A9P0NCG4"/>
<organism evidence="1 2">
    <name type="scientific">Spodoptera littoralis</name>
    <name type="common">Egyptian cotton leafworm</name>
    <dbReference type="NCBI Taxonomy" id="7109"/>
    <lineage>
        <taxon>Eukaryota</taxon>
        <taxon>Metazoa</taxon>
        <taxon>Ecdysozoa</taxon>
        <taxon>Arthropoda</taxon>
        <taxon>Hexapoda</taxon>
        <taxon>Insecta</taxon>
        <taxon>Pterygota</taxon>
        <taxon>Neoptera</taxon>
        <taxon>Endopterygota</taxon>
        <taxon>Lepidoptera</taxon>
        <taxon>Glossata</taxon>
        <taxon>Ditrysia</taxon>
        <taxon>Noctuoidea</taxon>
        <taxon>Noctuidae</taxon>
        <taxon>Amphipyrinae</taxon>
        <taxon>Spodoptera</taxon>
    </lineage>
</organism>
<accession>A0A9P0NCG4</accession>
<keyword evidence="2" id="KW-1185">Reference proteome</keyword>
<proteinExistence type="predicted"/>
<evidence type="ECO:0000313" key="1">
    <source>
        <dbReference type="EMBL" id="CAH1647864.1"/>
    </source>
</evidence>
<evidence type="ECO:0000313" key="2">
    <source>
        <dbReference type="Proteomes" id="UP001153321"/>
    </source>
</evidence>
<protein>
    <submittedName>
        <fullName evidence="1">Uncharacterized protein</fullName>
    </submittedName>
</protein>
<dbReference type="Proteomes" id="UP001153321">
    <property type="component" value="Chromosome Z"/>
</dbReference>
<reference evidence="1" key="1">
    <citation type="submission" date="2022-02" db="EMBL/GenBank/DDBJ databases">
        <authorList>
            <person name="King R."/>
        </authorList>
    </citation>
    <scope>NUCLEOTIDE SEQUENCE</scope>
</reference>
<dbReference type="EMBL" id="LR824562">
    <property type="protein sequence ID" value="CAH1647864.1"/>
    <property type="molecule type" value="Genomic_DNA"/>
</dbReference>
<name>A0A9P0NCG4_SPOLI</name>